<dbReference type="OrthoDB" id="2290147at2759"/>
<accession>A0A1X2I8E4</accession>
<dbReference type="Proteomes" id="UP000193560">
    <property type="component" value="Unassembled WGS sequence"/>
</dbReference>
<name>A0A1X2I8E4_9FUNG</name>
<proteinExistence type="predicted"/>
<dbReference type="AlphaFoldDB" id="A0A1X2I8E4"/>
<dbReference type="EMBL" id="MCGE01000021">
    <property type="protein sequence ID" value="ORZ11458.1"/>
    <property type="molecule type" value="Genomic_DNA"/>
</dbReference>
<organism evidence="1 2">
    <name type="scientific">Absidia repens</name>
    <dbReference type="NCBI Taxonomy" id="90262"/>
    <lineage>
        <taxon>Eukaryota</taxon>
        <taxon>Fungi</taxon>
        <taxon>Fungi incertae sedis</taxon>
        <taxon>Mucoromycota</taxon>
        <taxon>Mucoromycotina</taxon>
        <taxon>Mucoromycetes</taxon>
        <taxon>Mucorales</taxon>
        <taxon>Cunninghamellaceae</taxon>
        <taxon>Absidia</taxon>
    </lineage>
</organism>
<comment type="caution">
    <text evidence="1">The sequence shown here is derived from an EMBL/GenBank/DDBJ whole genome shotgun (WGS) entry which is preliminary data.</text>
</comment>
<evidence type="ECO:0000313" key="2">
    <source>
        <dbReference type="Proteomes" id="UP000193560"/>
    </source>
</evidence>
<gene>
    <name evidence="1" type="ORF">BCR42DRAFT_421163</name>
</gene>
<evidence type="ECO:0000313" key="1">
    <source>
        <dbReference type="EMBL" id="ORZ11458.1"/>
    </source>
</evidence>
<reference evidence="1 2" key="1">
    <citation type="submission" date="2016-07" db="EMBL/GenBank/DDBJ databases">
        <title>Pervasive Adenine N6-methylation of Active Genes in Fungi.</title>
        <authorList>
            <consortium name="DOE Joint Genome Institute"/>
            <person name="Mondo S.J."/>
            <person name="Dannebaum R.O."/>
            <person name="Kuo R.C."/>
            <person name="Labutti K."/>
            <person name="Haridas S."/>
            <person name="Kuo A."/>
            <person name="Salamov A."/>
            <person name="Ahrendt S.R."/>
            <person name="Lipzen A."/>
            <person name="Sullivan W."/>
            <person name="Andreopoulos W.B."/>
            <person name="Clum A."/>
            <person name="Lindquist E."/>
            <person name="Daum C."/>
            <person name="Ramamoorthy G.K."/>
            <person name="Gryganskyi A."/>
            <person name="Culley D."/>
            <person name="Magnuson J.K."/>
            <person name="James T.Y."/>
            <person name="O'Malley M.A."/>
            <person name="Stajich J.E."/>
            <person name="Spatafora J.W."/>
            <person name="Visel A."/>
            <person name="Grigoriev I.V."/>
        </authorList>
    </citation>
    <scope>NUCLEOTIDE SEQUENCE [LARGE SCALE GENOMIC DNA]</scope>
    <source>
        <strain evidence="1 2">NRRL 1336</strain>
    </source>
</reference>
<sequence>MLSLECKKLNLDLRLDFRAIVDTEQDELEALTGEIASARTTTASKLYKDRLKSTKATQCHQLLSFAWSLYYKLTR</sequence>
<protein>
    <submittedName>
        <fullName evidence="1">Uncharacterized protein</fullName>
    </submittedName>
</protein>
<keyword evidence="2" id="KW-1185">Reference proteome</keyword>